<dbReference type="OMA" id="GGLCIEW"/>
<feature type="signal peptide" evidence="1">
    <location>
        <begin position="1"/>
        <end position="19"/>
    </location>
</feature>
<dbReference type="InterPro" id="IPR007643">
    <property type="entry name" value="Dict_spore_N"/>
</dbReference>
<evidence type="ECO:0000259" key="2">
    <source>
        <dbReference type="Pfam" id="PF04562"/>
    </source>
</evidence>
<sequence length="359" mass="40478">MKIHLNLILLLLLLYYCSCTINSSISSNSIACEDLSISECQSNPSCRLQKLNSCCKDEITVCVNSKLIEHTSKTTLYCLKNKISNEIYTLHSNNLTHYQSRSDMQSFDFYRANRESCKTLACEKRNLHCQYTATECEYDSPCCQPTPYCTEIRNINKLTNVYPASGVCELPCPTGYVCRYLIENKTCLPKNCDYLDCPLNTECLELQGVGIVSCFPKFFSESEEDEDPNATCAHRVCPENFVCQKGLHSNADCIPVTVGLLGQNFNCSICPKGWRCDSFGWGGLCIEWAAEIEEDCYQEKCLKNQFCNSKTQSCEYQRCTKTTCGPGLTCIQYQPSHPRVCATDNILPFTNLPADLVVF</sequence>
<accession>A0A151ZEM9</accession>
<comment type="caution">
    <text evidence="3">The sequence shown here is derived from an EMBL/GenBank/DDBJ whole genome shotgun (WGS) entry which is preliminary data.</text>
</comment>
<feature type="chain" id="PRO_5007593218" description="DSCP-N domain-containing protein" evidence="1">
    <location>
        <begin position="20"/>
        <end position="359"/>
    </location>
</feature>
<dbReference type="InParanoid" id="A0A151ZEM9"/>
<feature type="domain" description="DSCP-N" evidence="2">
    <location>
        <begin position="32"/>
        <end position="150"/>
    </location>
</feature>
<protein>
    <recommendedName>
        <fullName evidence="2">DSCP-N domain-containing protein</fullName>
    </recommendedName>
</protein>
<organism evidence="3 4">
    <name type="scientific">Tieghemostelium lacteum</name>
    <name type="common">Slime mold</name>
    <name type="synonym">Dictyostelium lacteum</name>
    <dbReference type="NCBI Taxonomy" id="361077"/>
    <lineage>
        <taxon>Eukaryota</taxon>
        <taxon>Amoebozoa</taxon>
        <taxon>Evosea</taxon>
        <taxon>Eumycetozoa</taxon>
        <taxon>Dictyostelia</taxon>
        <taxon>Dictyosteliales</taxon>
        <taxon>Raperosteliaceae</taxon>
        <taxon>Tieghemostelium</taxon>
    </lineage>
</organism>
<reference evidence="3 4" key="1">
    <citation type="submission" date="2015-12" db="EMBL/GenBank/DDBJ databases">
        <title>Dictyostelia acquired genes for synthesis and detection of signals that induce cell-type specialization by lateral gene transfer from prokaryotes.</title>
        <authorList>
            <person name="Gloeckner G."/>
            <person name="Schaap P."/>
        </authorList>
    </citation>
    <scope>NUCLEOTIDE SEQUENCE [LARGE SCALE GENOMIC DNA]</scope>
    <source>
        <strain evidence="3 4">TK</strain>
    </source>
</reference>
<evidence type="ECO:0000256" key="1">
    <source>
        <dbReference type="SAM" id="SignalP"/>
    </source>
</evidence>
<keyword evidence="1" id="KW-0732">Signal</keyword>
<dbReference type="OrthoDB" id="15663at2759"/>
<dbReference type="Pfam" id="PF04562">
    <property type="entry name" value="Dicty_spore_N"/>
    <property type="match status" value="1"/>
</dbReference>
<evidence type="ECO:0000313" key="3">
    <source>
        <dbReference type="EMBL" id="KYQ92370.1"/>
    </source>
</evidence>
<evidence type="ECO:0000313" key="4">
    <source>
        <dbReference type="Proteomes" id="UP000076078"/>
    </source>
</evidence>
<gene>
    <name evidence="3" type="ORF">DLAC_06336</name>
</gene>
<dbReference type="EMBL" id="LODT01000029">
    <property type="protein sequence ID" value="KYQ92370.1"/>
    <property type="molecule type" value="Genomic_DNA"/>
</dbReference>
<dbReference type="FunCoup" id="A0A151ZEM9">
    <property type="interactions" value="14"/>
</dbReference>
<keyword evidence="4" id="KW-1185">Reference proteome</keyword>
<proteinExistence type="predicted"/>
<dbReference type="AlphaFoldDB" id="A0A151ZEM9"/>
<name>A0A151ZEM9_TIELA</name>
<dbReference type="Proteomes" id="UP000076078">
    <property type="component" value="Unassembled WGS sequence"/>
</dbReference>